<feature type="region of interest" description="Disordered" evidence="1">
    <location>
        <begin position="99"/>
        <end position="145"/>
    </location>
</feature>
<accession>A0ABV6C1Z0</accession>
<dbReference type="EMBL" id="JBHLYQ010000043">
    <property type="protein sequence ID" value="MFC0081696.1"/>
    <property type="molecule type" value="Genomic_DNA"/>
</dbReference>
<sequence length="145" mass="14899">MANSGYQVSPEQLELAATQVERGAAKVKAAVEDVLRIIEGVSAQWSGTAQKQFAALCSSWAANASELDRSILTIATLLKNAAAAYEQAEAQVARLFGQPESSAASRAEANGPEAPTAPVPPTPAPFQGIGLRPRAEALGPADGEG</sequence>
<name>A0ABV6C1Z0_9ACTN</name>
<proteinExistence type="predicted"/>
<evidence type="ECO:0000313" key="3">
    <source>
        <dbReference type="Proteomes" id="UP001589788"/>
    </source>
</evidence>
<dbReference type="Gene3D" id="1.10.287.1060">
    <property type="entry name" value="ESAT-6-like"/>
    <property type="match status" value="1"/>
</dbReference>
<dbReference type="Proteomes" id="UP001589788">
    <property type="component" value="Unassembled WGS sequence"/>
</dbReference>
<dbReference type="InterPro" id="IPR036689">
    <property type="entry name" value="ESAT-6-like_sf"/>
</dbReference>
<dbReference type="SUPFAM" id="SSF140453">
    <property type="entry name" value="EsxAB dimer-like"/>
    <property type="match status" value="1"/>
</dbReference>
<evidence type="ECO:0000256" key="1">
    <source>
        <dbReference type="SAM" id="MobiDB-lite"/>
    </source>
</evidence>
<evidence type="ECO:0000313" key="2">
    <source>
        <dbReference type="EMBL" id="MFC0081696.1"/>
    </source>
</evidence>
<reference evidence="2 3" key="1">
    <citation type="submission" date="2024-09" db="EMBL/GenBank/DDBJ databases">
        <authorList>
            <person name="Sun Q."/>
            <person name="Mori K."/>
        </authorList>
    </citation>
    <scope>NUCLEOTIDE SEQUENCE [LARGE SCALE GENOMIC DNA]</scope>
    <source>
        <strain evidence="2 3">JCM 15389</strain>
    </source>
</reference>
<dbReference type="Pfam" id="PF06013">
    <property type="entry name" value="WXG100"/>
    <property type="match status" value="1"/>
</dbReference>
<keyword evidence="3" id="KW-1185">Reference proteome</keyword>
<feature type="compositionally biased region" description="Pro residues" evidence="1">
    <location>
        <begin position="115"/>
        <end position="124"/>
    </location>
</feature>
<gene>
    <name evidence="2" type="ORF">ACFFRE_05995</name>
</gene>
<organism evidence="2 3">
    <name type="scientific">Aciditerrimonas ferrireducens</name>
    <dbReference type="NCBI Taxonomy" id="667306"/>
    <lineage>
        <taxon>Bacteria</taxon>
        <taxon>Bacillati</taxon>
        <taxon>Actinomycetota</taxon>
        <taxon>Acidimicrobiia</taxon>
        <taxon>Acidimicrobiales</taxon>
        <taxon>Acidimicrobiaceae</taxon>
        <taxon>Aciditerrimonas</taxon>
    </lineage>
</organism>
<dbReference type="RefSeq" id="WP_377788979.1">
    <property type="nucleotide sequence ID" value="NZ_JBHLYQ010000043.1"/>
</dbReference>
<dbReference type="NCBIfam" id="TIGR03930">
    <property type="entry name" value="WXG100_ESAT6"/>
    <property type="match status" value="1"/>
</dbReference>
<protein>
    <submittedName>
        <fullName evidence="2">WXG100 family type VII secretion target</fullName>
    </submittedName>
</protein>
<dbReference type="InterPro" id="IPR010310">
    <property type="entry name" value="T7SS_ESAT-6-like"/>
</dbReference>
<comment type="caution">
    <text evidence="2">The sequence shown here is derived from an EMBL/GenBank/DDBJ whole genome shotgun (WGS) entry which is preliminary data.</text>
</comment>